<evidence type="ECO:0000313" key="3">
    <source>
        <dbReference type="Proteomes" id="UP000249218"/>
    </source>
</evidence>
<dbReference type="EMBL" id="KZ149956">
    <property type="protein sequence ID" value="PZC76470.1"/>
    <property type="molecule type" value="Genomic_DNA"/>
</dbReference>
<feature type="compositionally biased region" description="Polar residues" evidence="1">
    <location>
        <begin position="135"/>
        <end position="145"/>
    </location>
</feature>
<keyword evidence="3" id="KW-1185">Reference proteome</keyword>
<feature type="compositionally biased region" description="Polar residues" evidence="1">
    <location>
        <begin position="186"/>
        <end position="199"/>
    </location>
</feature>
<reference evidence="2 3" key="1">
    <citation type="journal article" date="2017" name="BMC Biol.">
        <title>Genomic innovations, transcriptional plasticity and gene loss underlying the evolution and divergence of two highly polyphagous and invasive Helicoverpa pest species.</title>
        <authorList>
            <person name="Pearce S.L."/>
            <person name="Clarke D.F."/>
            <person name="East P.D."/>
            <person name="Elfekih S."/>
            <person name="Gordon K.H."/>
            <person name="Jermiin L.S."/>
            <person name="McGaughran A."/>
            <person name="Oakeshott J.G."/>
            <person name="Papanikolaou A."/>
            <person name="Perera O.P."/>
            <person name="Rane R.V."/>
            <person name="Richards S."/>
            <person name="Tay W.T."/>
            <person name="Walsh T.K."/>
            <person name="Anderson A."/>
            <person name="Anderson C.J."/>
            <person name="Asgari S."/>
            <person name="Board P.G."/>
            <person name="Bretschneider A."/>
            <person name="Campbell P.M."/>
            <person name="Chertemps T."/>
            <person name="Christeller J.T."/>
            <person name="Coppin C.W."/>
            <person name="Downes S.J."/>
            <person name="Duan G."/>
            <person name="Farnsworth C.A."/>
            <person name="Good R.T."/>
            <person name="Han L.B."/>
            <person name="Han Y.C."/>
            <person name="Hatje K."/>
            <person name="Horne I."/>
            <person name="Huang Y.P."/>
            <person name="Hughes D.S."/>
            <person name="Jacquin-Joly E."/>
            <person name="James W."/>
            <person name="Jhangiani S."/>
            <person name="Kollmar M."/>
            <person name="Kuwar S.S."/>
            <person name="Li S."/>
            <person name="Liu N.Y."/>
            <person name="Maibeche M.T."/>
            <person name="Miller J.R."/>
            <person name="Montagne N."/>
            <person name="Perry T."/>
            <person name="Qu J."/>
            <person name="Song S.V."/>
            <person name="Sutton G.G."/>
            <person name="Vogel H."/>
            <person name="Walenz B.P."/>
            <person name="Xu W."/>
            <person name="Zhang H.J."/>
            <person name="Zou Z."/>
            <person name="Batterham P."/>
            <person name="Edwards O.R."/>
            <person name="Feyereisen R."/>
            <person name="Gibbs R.A."/>
            <person name="Heckel D.G."/>
            <person name="McGrath A."/>
            <person name="Robin C."/>
            <person name="Scherer S.E."/>
            <person name="Worley K.C."/>
            <person name="Wu Y.D."/>
        </authorList>
    </citation>
    <scope>NUCLEOTIDE SEQUENCE [LARGE SCALE GENOMIC DNA]</scope>
    <source>
        <strain evidence="2">Harm_GR_Male_#8</strain>
        <tissue evidence="2">Whole organism</tissue>
    </source>
</reference>
<sequence>MEDLYYQQLELSDLIKKIPINIKKDSAERKTDDYFKRRAEILEKYWSEFQNNHLAICEYGVREHTYFTNSEHEKVSKLYTAAKTLINGQRQQLSSKQTPLKPIRSSQMLHEEQEDAAVKEAGPSGYEQKAKSRTLRSMESRGSSSKLDEMILKQTANFKAFKRSAGFIDLDSMMDKWEMEDALKTPGTSDTGAPSSVSQDMRGAGEPCAAHDTRAPVLLENDSRGGGSIRNSSWHDDGDAGDKGDSRNKN</sequence>
<accession>A0A2W1BUL0</accession>
<feature type="compositionally biased region" description="Basic and acidic residues" evidence="1">
    <location>
        <begin position="233"/>
        <end position="250"/>
    </location>
</feature>
<protein>
    <submittedName>
        <fullName evidence="2">Uncharacterized protein</fullName>
    </submittedName>
</protein>
<dbReference type="Proteomes" id="UP000249218">
    <property type="component" value="Unassembled WGS sequence"/>
</dbReference>
<proteinExistence type="predicted"/>
<evidence type="ECO:0000256" key="1">
    <source>
        <dbReference type="SAM" id="MobiDB-lite"/>
    </source>
</evidence>
<feature type="region of interest" description="Disordered" evidence="1">
    <location>
        <begin position="183"/>
        <end position="250"/>
    </location>
</feature>
<dbReference type="AlphaFoldDB" id="A0A2W1BUL0"/>
<dbReference type="OrthoDB" id="7423265at2759"/>
<name>A0A2W1BUL0_HELAM</name>
<gene>
    <name evidence="2" type="primary">HaOG204532</name>
    <name evidence="2" type="ORF">B5X24_HaOG204532</name>
</gene>
<organism evidence="2 3">
    <name type="scientific">Helicoverpa armigera</name>
    <name type="common">Cotton bollworm</name>
    <name type="synonym">Heliothis armigera</name>
    <dbReference type="NCBI Taxonomy" id="29058"/>
    <lineage>
        <taxon>Eukaryota</taxon>
        <taxon>Metazoa</taxon>
        <taxon>Ecdysozoa</taxon>
        <taxon>Arthropoda</taxon>
        <taxon>Hexapoda</taxon>
        <taxon>Insecta</taxon>
        <taxon>Pterygota</taxon>
        <taxon>Neoptera</taxon>
        <taxon>Endopterygota</taxon>
        <taxon>Lepidoptera</taxon>
        <taxon>Glossata</taxon>
        <taxon>Ditrysia</taxon>
        <taxon>Noctuoidea</taxon>
        <taxon>Noctuidae</taxon>
        <taxon>Heliothinae</taxon>
        <taxon>Helicoverpa</taxon>
    </lineage>
</organism>
<evidence type="ECO:0000313" key="2">
    <source>
        <dbReference type="EMBL" id="PZC76470.1"/>
    </source>
</evidence>
<feature type="region of interest" description="Disordered" evidence="1">
    <location>
        <begin position="108"/>
        <end position="146"/>
    </location>
</feature>